<comment type="caution">
    <text evidence="1">The sequence shown here is derived from an EMBL/GenBank/DDBJ whole genome shotgun (WGS) entry which is preliminary data.</text>
</comment>
<dbReference type="EMBL" id="JAPOHD010000013">
    <property type="protein sequence ID" value="MCY1720126.1"/>
    <property type="molecule type" value="Genomic_DNA"/>
</dbReference>
<gene>
    <name evidence="1" type="ORF">OU798_07215</name>
</gene>
<dbReference type="InterPro" id="IPR011990">
    <property type="entry name" value="TPR-like_helical_dom_sf"/>
</dbReference>
<keyword evidence="2" id="KW-1185">Reference proteome</keyword>
<dbReference type="Proteomes" id="UP001145087">
    <property type="component" value="Unassembled WGS sequence"/>
</dbReference>
<protein>
    <submittedName>
        <fullName evidence="1">SPOR domain-containing protein</fullName>
    </submittedName>
</protein>
<name>A0A9X3F3X3_9BACT</name>
<sequence length="476" mass="54809">MDLKKTNAHLTIFLALLFASIVSYASWQENLLVKAILLFDAEKYLEAEQVLEQLVKDTADDQMINYYYGACRTENNHYGSNEIRCLLKGSSGETPLKTDYYLGVQYHAQSQWEEAIERYTLYQQKTGIEEQNKVGLSEKIQQCYNKINPFESDTPEAEQLAGDILPAPIQREKEIEEYRPIISEDNLTDSVSAFDLHDSLTTEDNKSVIIENTVAPVILQKTVQKTKPINFEINGEITYLDTANFKTEEGLQFYLEGQQKQNELDIKLNEVGEFRKKYAATNSYDEKQTIGEKILTSETFIYTLRSEIQQLMLQAKQVEIDYWNNVLFDEKEAFIKDLETYSKLLLQTEIIEEAETDTSISTNPQVLLATPNITTKVEEVTKDELIYKIQLGAYSRELPSYVKNQFKKLSYIRKIDNYTDEKGVVVYTTGNLTSYEDALKMQNQVKREGVEDAFIVPYFNGKRITLKEAKEIEAGK</sequence>
<organism evidence="1 2">
    <name type="scientific">Draconibacterium aestuarii</name>
    <dbReference type="NCBI Taxonomy" id="2998507"/>
    <lineage>
        <taxon>Bacteria</taxon>
        <taxon>Pseudomonadati</taxon>
        <taxon>Bacteroidota</taxon>
        <taxon>Bacteroidia</taxon>
        <taxon>Marinilabiliales</taxon>
        <taxon>Prolixibacteraceae</taxon>
        <taxon>Draconibacterium</taxon>
    </lineage>
</organism>
<dbReference type="SUPFAM" id="SSF48452">
    <property type="entry name" value="TPR-like"/>
    <property type="match status" value="1"/>
</dbReference>
<evidence type="ECO:0000313" key="1">
    <source>
        <dbReference type="EMBL" id="MCY1720126.1"/>
    </source>
</evidence>
<reference evidence="1" key="1">
    <citation type="submission" date="2022-11" db="EMBL/GenBank/DDBJ databases">
        <title>Marilongibacter aestuarii gen. nov., sp. nov., isolated from tidal flat sediment.</title>
        <authorList>
            <person name="Jiayan W."/>
        </authorList>
    </citation>
    <scope>NUCLEOTIDE SEQUENCE</scope>
    <source>
        <strain evidence="1">Z1-6</strain>
    </source>
</reference>
<proteinExistence type="predicted"/>
<evidence type="ECO:0000313" key="2">
    <source>
        <dbReference type="Proteomes" id="UP001145087"/>
    </source>
</evidence>
<dbReference type="RefSeq" id="WP_343332460.1">
    <property type="nucleotide sequence ID" value="NZ_JAPOHD010000013.1"/>
</dbReference>
<dbReference type="AlphaFoldDB" id="A0A9X3F3X3"/>
<accession>A0A9X3F3X3</accession>